<evidence type="ECO:0000313" key="5">
    <source>
        <dbReference type="Proteomes" id="UP001596156"/>
    </source>
</evidence>
<dbReference type="InterPro" id="IPR011600">
    <property type="entry name" value="Pept_C14_caspase"/>
</dbReference>
<dbReference type="InterPro" id="IPR018247">
    <property type="entry name" value="EF_Hand_1_Ca_BS"/>
</dbReference>
<feature type="compositionally biased region" description="Low complexity" evidence="1">
    <location>
        <begin position="452"/>
        <end position="463"/>
    </location>
</feature>
<proteinExistence type="predicted"/>
<comment type="caution">
    <text evidence="4">The sequence shown here is derived from an EMBL/GenBank/DDBJ whole genome shotgun (WGS) entry which is preliminary data.</text>
</comment>
<dbReference type="RefSeq" id="WP_344643693.1">
    <property type="nucleotide sequence ID" value="NZ_BAAASS010000005.1"/>
</dbReference>
<dbReference type="EMBL" id="JBHSKL010000044">
    <property type="protein sequence ID" value="MFC5228645.1"/>
    <property type="molecule type" value="Genomic_DNA"/>
</dbReference>
<feature type="transmembrane region" description="Helical" evidence="2">
    <location>
        <begin position="714"/>
        <end position="733"/>
    </location>
</feature>
<sequence length="736" mass="76525">MGSPAGGTSRHALIIANDSYQDPGLKRLRAPAQDAVALAEVLGDPRIGGFDVRVMRNEPAHVISLRVDDFFSDRKPGDTLVLHFSCHGLKSETGELFFAAPNTLPRRLASTAVAADFVRRCMATTRARSVVLLLDCCYGGAFSQGPASVRAAGDAHVLDSFAGDKLGGGRGWAVITASNAMEYAFEGADLAEGSAPRPSVFTRAVVQGLATGEADLDEDGRVSLDELYEYVFDHVRRQNPHQTPGRTVDMQGDMYLARSHRRRIVPSPVPDDVRAAMRSPDIYTRRGAIAELRARMENRDLSVALGAREALEEMAHRDIRAVADEASRALGEVAVNPHPARLDFGRLPQHTSPPHRTVRLLGPPLARSCAPHAKGERLRVRESADTLDVWVDTSSPGPARGEIVLKGAVGEAVLHVEGEVVPAEAPRAAPPPQGRTPSRPDRETAPPPAAPAAPTAATAAPPGAASPPHAPSVPASPPAASPPTGASRPSTPPAPASSPTVAPASSAGPPAPSASSATASAPAPTALTPPAPRDTSPPPTHPVPSPPEATRPASREASGAPPAHRVPPPPPRTRRHGPDDRPTRPHDAPPPPPQHRHSVASADSARRSSASPSVRAPVLAAAGLALAVLAGCTIVMVAVRAVEAVRKRVEEPGTTVGGQVAEAGVTSPLVICLLSAFAALVLAALARHDAKARPDRSTASTTTAVNLLTGPAKWLATPSLVLAVMVLVAYFVTRGT</sequence>
<organism evidence="4 5">
    <name type="scientific">Streptomyces fimbriatus</name>
    <dbReference type="NCBI Taxonomy" id="68197"/>
    <lineage>
        <taxon>Bacteria</taxon>
        <taxon>Bacillati</taxon>
        <taxon>Actinomycetota</taxon>
        <taxon>Actinomycetes</taxon>
        <taxon>Kitasatosporales</taxon>
        <taxon>Streptomycetaceae</taxon>
        <taxon>Streptomyces</taxon>
    </lineage>
</organism>
<feature type="compositionally biased region" description="Basic and acidic residues" evidence="1">
    <location>
        <begin position="576"/>
        <end position="587"/>
    </location>
</feature>
<dbReference type="SUPFAM" id="SSF52129">
    <property type="entry name" value="Caspase-like"/>
    <property type="match status" value="1"/>
</dbReference>
<reference evidence="5" key="1">
    <citation type="journal article" date="2019" name="Int. J. Syst. Evol. Microbiol.">
        <title>The Global Catalogue of Microorganisms (GCM) 10K type strain sequencing project: providing services to taxonomists for standard genome sequencing and annotation.</title>
        <authorList>
            <consortium name="The Broad Institute Genomics Platform"/>
            <consortium name="The Broad Institute Genome Sequencing Center for Infectious Disease"/>
            <person name="Wu L."/>
            <person name="Ma J."/>
        </authorList>
    </citation>
    <scope>NUCLEOTIDE SEQUENCE [LARGE SCALE GENOMIC DNA]</scope>
    <source>
        <strain evidence="5">CCM 8479</strain>
    </source>
</reference>
<feature type="compositionally biased region" description="Pro residues" evidence="1">
    <location>
        <begin position="464"/>
        <end position="481"/>
    </location>
</feature>
<evidence type="ECO:0000256" key="2">
    <source>
        <dbReference type="SAM" id="Phobius"/>
    </source>
</evidence>
<name>A0ABW0DIQ6_STRFI</name>
<dbReference type="Pfam" id="PF00656">
    <property type="entry name" value="Peptidase_C14"/>
    <property type="match status" value="1"/>
</dbReference>
<feature type="transmembrane region" description="Helical" evidence="2">
    <location>
        <begin position="618"/>
        <end position="642"/>
    </location>
</feature>
<dbReference type="Proteomes" id="UP001596156">
    <property type="component" value="Unassembled WGS sequence"/>
</dbReference>
<feature type="domain" description="Peptidase C14 caspase" evidence="3">
    <location>
        <begin position="10"/>
        <end position="248"/>
    </location>
</feature>
<feature type="compositionally biased region" description="Low complexity" evidence="1">
    <location>
        <begin position="599"/>
        <end position="609"/>
    </location>
</feature>
<dbReference type="Gene3D" id="3.40.50.1460">
    <property type="match status" value="1"/>
</dbReference>
<feature type="compositionally biased region" description="Low complexity" evidence="1">
    <location>
        <begin position="497"/>
        <end position="526"/>
    </location>
</feature>
<feature type="transmembrane region" description="Helical" evidence="2">
    <location>
        <begin position="663"/>
        <end position="686"/>
    </location>
</feature>
<feature type="region of interest" description="Disordered" evidence="1">
    <location>
        <begin position="420"/>
        <end position="609"/>
    </location>
</feature>
<dbReference type="NCBIfam" id="NF047832">
    <property type="entry name" value="caspase_w_EACC1"/>
    <property type="match status" value="1"/>
</dbReference>
<dbReference type="PROSITE" id="PS00018">
    <property type="entry name" value="EF_HAND_1"/>
    <property type="match status" value="1"/>
</dbReference>
<keyword evidence="5" id="KW-1185">Reference proteome</keyword>
<accession>A0ABW0DIQ6</accession>
<evidence type="ECO:0000313" key="4">
    <source>
        <dbReference type="EMBL" id="MFC5228645.1"/>
    </source>
</evidence>
<keyword evidence="2" id="KW-1133">Transmembrane helix</keyword>
<evidence type="ECO:0000259" key="3">
    <source>
        <dbReference type="Pfam" id="PF00656"/>
    </source>
</evidence>
<protein>
    <submittedName>
        <fullName evidence="4">Caspase domain-containing protein</fullName>
    </submittedName>
</protein>
<keyword evidence="2" id="KW-0472">Membrane</keyword>
<dbReference type="InterPro" id="IPR029030">
    <property type="entry name" value="Caspase-like_dom_sf"/>
</dbReference>
<evidence type="ECO:0000256" key="1">
    <source>
        <dbReference type="SAM" id="MobiDB-lite"/>
    </source>
</evidence>
<keyword evidence="2" id="KW-0812">Transmembrane</keyword>
<gene>
    <name evidence="4" type="ORF">ACFPN6_29565</name>
</gene>
<feature type="compositionally biased region" description="Pro residues" evidence="1">
    <location>
        <begin position="527"/>
        <end position="549"/>
    </location>
</feature>